<evidence type="ECO:0000256" key="4">
    <source>
        <dbReference type="SAM" id="MobiDB-lite"/>
    </source>
</evidence>
<feature type="compositionally biased region" description="Polar residues" evidence="4">
    <location>
        <begin position="1"/>
        <end position="21"/>
    </location>
</feature>
<dbReference type="EMBL" id="BLLK01000032">
    <property type="protein sequence ID" value="GFH49120.1"/>
    <property type="molecule type" value="Genomic_DNA"/>
</dbReference>
<dbReference type="Pfam" id="PF13424">
    <property type="entry name" value="TPR_12"/>
    <property type="match status" value="2"/>
</dbReference>
<feature type="repeat" description="TPR" evidence="3">
    <location>
        <begin position="661"/>
        <end position="694"/>
    </location>
</feature>
<dbReference type="InterPro" id="IPR011990">
    <property type="entry name" value="TPR-like_helical_dom_sf"/>
</dbReference>
<feature type="compositionally biased region" description="Low complexity" evidence="4">
    <location>
        <begin position="204"/>
        <end position="214"/>
    </location>
</feature>
<keyword evidence="1" id="KW-0677">Repeat</keyword>
<accession>A0AAD3CQ61</accession>
<dbReference type="InterPro" id="IPR019734">
    <property type="entry name" value="TPR_rpt"/>
</dbReference>
<evidence type="ECO:0000313" key="6">
    <source>
        <dbReference type="Proteomes" id="UP001054902"/>
    </source>
</evidence>
<evidence type="ECO:0008006" key="7">
    <source>
        <dbReference type="Google" id="ProtNLM"/>
    </source>
</evidence>
<name>A0AAD3CQ61_9STRA</name>
<comment type="caution">
    <text evidence="5">The sequence shown here is derived from an EMBL/GenBank/DDBJ whole genome shotgun (WGS) entry which is preliminary data.</text>
</comment>
<keyword evidence="2 3" id="KW-0802">TPR repeat</keyword>
<evidence type="ECO:0000256" key="2">
    <source>
        <dbReference type="ARBA" id="ARBA00022803"/>
    </source>
</evidence>
<feature type="region of interest" description="Disordered" evidence="4">
    <location>
        <begin position="1"/>
        <end position="32"/>
    </location>
</feature>
<reference evidence="5 6" key="1">
    <citation type="journal article" date="2021" name="Sci. Rep.">
        <title>The genome of the diatom Chaetoceros tenuissimus carries an ancient integrated fragment of an extant virus.</title>
        <authorList>
            <person name="Hongo Y."/>
            <person name="Kimura K."/>
            <person name="Takaki Y."/>
            <person name="Yoshida Y."/>
            <person name="Baba S."/>
            <person name="Kobayashi G."/>
            <person name="Nagasaki K."/>
            <person name="Hano T."/>
            <person name="Tomaru Y."/>
        </authorList>
    </citation>
    <scope>NUCLEOTIDE SEQUENCE [LARGE SCALE GENOMIC DNA]</scope>
    <source>
        <strain evidence="5 6">NIES-3715</strain>
    </source>
</reference>
<sequence>MRTRSRVQADSNILSSKDMNITSTKRKSKKTKSLMDNMDAFRINHMSCLPNSMPSIWSRKKRNMKRHMQQDTAVDPLTAIIEEAKNATSDVPRCKLVQFNLGKNEAFEADHSGERESLESLLKYSRTRNLKPKSILRTIPIASNDEDNITKFVHQIVFNNGDLPQNSYNEEVQDIEVTLQDMNISICEPNSLVLSAAHKLNSSSSTLSTSSSSTTDDHDFVDKQHDFQQDPKILMKIRQSFEKGDVLFDKFNFPKAAKHYLHALNVLNENAYPHDHPLRKSVSKAIHDNHHAHKNVEHSAKIVKIGLAAEARGEYVKAMKMYTIAFRIRKELLGKEHPSLPVLLNLLGAIQMKKNDYINAMQTFTLALCGNDLMYMDLGSKDNIKCIIRQRRAKRISASTLSLSLREIGSIYEKNKNLEKTMLMYKESLDCILEKDASSKSSKSEGYKSRISKAKSEGLPSSSERSGENAPSLEESLDVCIVDSCGEMEVYLPERVRTPGEIDGNCLNHLAFYYDSFFQTENFNCRKLNLHAATTLHNMANVHIKRKEYKLALSSYQASLRGMKIVHGDKHQHVAAVLGNIANLLKDMKEYDKAYDIYMRVLKIESLRLGYSHPAVMISMLNVAMIEKCRDRVEESITLYKEVIQIINKKKSREGTDGLLSVSYTFLGDALEKKGDFLSAIDAYRQALKIRSSQPNGQYNEIARYLHQLGELYAKSGQYHNADDYFSRSLKMYKKVKKDDQDFIQRIHRQTADNRLHISSYSTL</sequence>
<dbReference type="AlphaFoldDB" id="A0AAD3CQ61"/>
<evidence type="ECO:0000313" key="5">
    <source>
        <dbReference type="EMBL" id="GFH49120.1"/>
    </source>
</evidence>
<dbReference type="PANTHER" id="PTHR45641">
    <property type="entry name" value="TETRATRICOPEPTIDE REPEAT PROTEIN (AFU_ORTHOLOGUE AFUA_6G03870)"/>
    <property type="match status" value="1"/>
</dbReference>
<gene>
    <name evidence="5" type="ORF">CTEN210_05596</name>
</gene>
<organism evidence="5 6">
    <name type="scientific">Chaetoceros tenuissimus</name>
    <dbReference type="NCBI Taxonomy" id="426638"/>
    <lineage>
        <taxon>Eukaryota</taxon>
        <taxon>Sar</taxon>
        <taxon>Stramenopiles</taxon>
        <taxon>Ochrophyta</taxon>
        <taxon>Bacillariophyta</taxon>
        <taxon>Coscinodiscophyceae</taxon>
        <taxon>Chaetocerotophycidae</taxon>
        <taxon>Chaetocerotales</taxon>
        <taxon>Chaetocerotaceae</taxon>
        <taxon>Chaetoceros</taxon>
    </lineage>
</organism>
<evidence type="ECO:0000256" key="1">
    <source>
        <dbReference type="ARBA" id="ARBA00022737"/>
    </source>
</evidence>
<feature type="region of interest" description="Disordered" evidence="4">
    <location>
        <begin position="442"/>
        <end position="471"/>
    </location>
</feature>
<dbReference type="Gene3D" id="1.25.40.10">
    <property type="entry name" value="Tetratricopeptide repeat domain"/>
    <property type="match status" value="3"/>
</dbReference>
<protein>
    <recommendedName>
        <fullName evidence="7">Kinesin light chain</fullName>
    </recommendedName>
</protein>
<dbReference type="PANTHER" id="PTHR45641:SF19">
    <property type="entry name" value="NEPHROCYSTIN-3"/>
    <property type="match status" value="1"/>
</dbReference>
<dbReference type="SUPFAM" id="SSF48452">
    <property type="entry name" value="TPR-like"/>
    <property type="match status" value="2"/>
</dbReference>
<evidence type="ECO:0000256" key="3">
    <source>
        <dbReference type="PROSITE-ProRule" id="PRU00339"/>
    </source>
</evidence>
<dbReference type="Proteomes" id="UP001054902">
    <property type="component" value="Unassembled WGS sequence"/>
</dbReference>
<dbReference type="SMART" id="SM00028">
    <property type="entry name" value="TPR"/>
    <property type="match status" value="9"/>
</dbReference>
<feature type="repeat" description="TPR" evidence="3">
    <location>
        <begin position="703"/>
        <end position="736"/>
    </location>
</feature>
<dbReference type="PROSITE" id="PS50005">
    <property type="entry name" value="TPR"/>
    <property type="match status" value="2"/>
</dbReference>
<feature type="region of interest" description="Disordered" evidence="4">
    <location>
        <begin position="204"/>
        <end position="223"/>
    </location>
</feature>
<proteinExistence type="predicted"/>
<keyword evidence="6" id="KW-1185">Reference proteome</keyword>